<gene>
    <name evidence="2" type="primary">LOC142166420</name>
</gene>
<proteinExistence type="predicted"/>
<sequence length="294" mass="34273">MFYSIYYAIKTLDDAQLNYTTTEKDLLAVVWAFEKFCAYLVGTKVIVHYDHVAVRLENHEHVDEGGQIKEIFSDEQLFAITHDPAPWYADYMNYIVSGVLPPEIQSEARKWFLHDVNFYYWDEPFLYKQCADQLMRRCIPKREVELVLYDYHASSYGGHHGGDRTVAKVLQSGFYRPTMFKDAHEFVKKYNQCQRTGTITGRHEMPLDNILEVEIFDVWGIDFMGPFPLSRGNKYILLVLELLNNLQAKYGVRHRVAIAYHPQTSGQVVVSNREIKQILENKVNEQEILGCKAK</sequence>
<organism evidence="1 2">
    <name type="scientific">Nicotiana tabacum</name>
    <name type="common">Common tobacco</name>
    <dbReference type="NCBI Taxonomy" id="4097"/>
    <lineage>
        <taxon>Eukaryota</taxon>
        <taxon>Viridiplantae</taxon>
        <taxon>Streptophyta</taxon>
        <taxon>Embryophyta</taxon>
        <taxon>Tracheophyta</taxon>
        <taxon>Spermatophyta</taxon>
        <taxon>Magnoliopsida</taxon>
        <taxon>eudicotyledons</taxon>
        <taxon>Gunneridae</taxon>
        <taxon>Pentapetalae</taxon>
        <taxon>asterids</taxon>
        <taxon>lamiids</taxon>
        <taxon>Solanales</taxon>
        <taxon>Solanaceae</taxon>
        <taxon>Nicotianoideae</taxon>
        <taxon>Nicotianeae</taxon>
        <taxon>Nicotiana</taxon>
    </lineage>
</organism>
<reference evidence="1" key="1">
    <citation type="journal article" date="2014" name="Nat. Commun.">
        <title>The tobacco genome sequence and its comparison with those of tomato and potato.</title>
        <authorList>
            <person name="Sierro N."/>
            <person name="Battey J.N."/>
            <person name="Ouadi S."/>
            <person name="Bakaher N."/>
            <person name="Bovet L."/>
            <person name="Willig A."/>
            <person name="Goepfert S."/>
            <person name="Peitsch M.C."/>
            <person name="Ivanov N.V."/>
        </authorList>
    </citation>
    <scope>NUCLEOTIDE SEQUENCE [LARGE SCALE GENOMIC DNA]</scope>
</reference>
<dbReference type="RefSeq" id="XP_075081770.1">
    <property type="nucleotide sequence ID" value="XM_075225669.1"/>
</dbReference>
<name>A0AC58S9V2_TOBAC</name>
<evidence type="ECO:0000313" key="2">
    <source>
        <dbReference type="RefSeq" id="XP_075081770.1"/>
    </source>
</evidence>
<accession>A0AC58S9V2</accession>
<keyword evidence="1" id="KW-1185">Reference proteome</keyword>
<protein>
    <submittedName>
        <fullName evidence="2">Uncharacterized protein LOC142166420</fullName>
    </submittedName>
</protein>
<dbReference type="Proteomes" id="UP000790787">
    <property type="component" value="Chromosome 2"/>
</dbReference>
<reference evidence="2" key="2">
    <citation type="submission" date="2025-08" db="UniProtKB">
        <authorList>
            <consortium name="RefSeq"/>
        </authorList>
    </citation>
    <scope>IDENTIFICATION</scope>
    <source>
        <tissue evidence="2">Leaf</tissue>
    </source>
</reference>
<evidence type="ECO:0000313" key="1">
    <source>
        <dbReference type="Proteomes" id="UP000790787"/>
    </source>
</evidence>